<evidence type="ECO:0000313" key="4">
    <source>
        <dbReference type="EMBL" id="KNB14150.1"/>
    </source>
</evidence>
<dbReference type="InterPro" id="IPR050886">
    <property type="entry name" value="RNA-binding_reg"/>
</dbReference>
<protein>
    <recommendedName>
        <fullName evidence="3">RRM domain-containing protein</fullName>
    </recommendedName>
</protein>
<evidence type="ECO:0000256" key="1">
    <source>
        <dbReference type="ARBA" id="ARBA00022884"/>
    </source>
</evidence>
<dbReference type="SMART" id="SM00360">
    <property type="entry name" value="RRM"/>
    <property type="match status" value="1"/>
</dbReference>
<dbReference type="GO" id="GO:0003723">
    <property type="term" value="F:RNA binding"/>
    <property type="evidence" value="ECO:0007669"/>
    <property type="project" value="UniProtKB-UniRule"/>
</dbReference>
<dbReference type="EMBL" id="DS231714">
    <property type="protein sequence ID" value="KNB14150.1"/>
    <property type="molecule type" value="Genomic_DNA"/>
</dbReference>
<feature type="domain" description="RRM" evidence="3">
    <location>
        <begin position="4"/>
        <end position="82"/>
    </location>
</feature>
<evidence type="ECO:0000313" key="5">
    <source>
        <dbReference type="Proteomes" id="UP000009097"/>
    </source>
</evidence>
<keyword evidence="1 2" id="KW-0694">RNA-binding</keyword>
<dbReference type="Gene3D" id="3.30.70.330">
    <property type="match status" value="1"/>
</dbReference>
<gene>
    <name evidence="4" type="ORF">FOXG_21061</name>
</gene>
<dbReference type="Pfam" id="PF00076">
    <property type="entry name" value="RRM_1"/>
    <property type="match status" value="1"/>
</dbReference>
<accession>A0A0J9VU57</accession>
<dbReference type="Proteomes" id="UP000009097">
    <property type="component" value="Unassembled WGS sequence"/>
</dbReference>
<dbReference type="SUPFAM" id="SSF54928">
    <property type="entry name" value="RNA-binding domain, RBD"/>
    <property type="match status" value="1"/>
</dbReference>
<dbReference type="VEuPathDB" id="FungiDB:FOXG_21061"/>
<organism evidence="4 5">
    <name type="scientific">Fusarium oxysporum f. sp. lycopersici (strain 4287 / CBS 123668 / FGSC 9935 / NRRL 34936)</name>
    <name type="common">Fusarium vascular wilt of tomato</name>
    <dbReference type="NCBI Taxonomy" id="426428"/>
    <lineage>
        <taxon>Eukaryota</taxon>
        <taxon>Fungi</taxon>
        <taxon>Dikarya</taxon>
        <taxon>Ascomycota</taxon>
        <taxon>Pezizomycotina</taxon>
        <taxon>Sordariomycetes</taxon>
        <taxon>Hypocreomycetidae</taxon>
        <taxon>Hypocreales</taxon>
        <taxon>Nectriaceae</taxon>
        <taxon>Fusarium</taxon>
        <taxon>Fusarium oxysporum species complex</taxon>
    </lineage>
</organism>
<dbReference type="PANTHER" id="PTHR48024">
    <property type="entry name" value="GEO13361P1-RELATED"/>
    <property type="match status" value="1"/>
</dbReference>
<name>A0A0J9VU57_FUSO4</name>
<dbReference type="PANTHER" id="PTHR48024:SF56">
    <property type="entry name" value="HETEROGENEOUS NUCLEAR RIBONUCLEOPROTEIN A0"/>
    <property type="match status" value="1"/>
</dbReference>
<dbReference type="InterPro" id="IPR012677">
    <property type="entry name" value="Nucleotide-bd_a/b_plait_sf"/>
</dbReference>
<evidence type="ECO:0000256" key="2">
    <source>
        <dbReference type="PROSITE-ProRule" id="PRU00176"/>
    </source>
</evidence>
<evidence type="ECO:0000259" key="3">
    <source>
        <dbReference type="PROSITE" id="PS50102"/>
    </source>
</evidence>
<sequence length="84" mass="9672">MATSSLCVNNLSRDTSDDTLEEVFSEFGEVLNAYVMRDRDTGRSRMFGIVTFSNAEEAELALSKMNNQELDGRRLMMQYHNVRR</sequence>
<dbReference type="KEGG" id="fox:FOXG_21061"/>
<dbReference type="PROSITE" id="PS50102">
    <property type="entry name" value="RRM"/>
    <property type="match status" value="1"/>
</dbReference>
<proteinExistence type="predicted"/>
<reference evidence="4" key="1">
    <citation type="submission" date="2007-04" db="EMBL/GenBank/DDBJ databases">
        <authorList>
            <consortium name="The Broad Institute Genome Sequencing Platform"/>
            <person name="Birren B."/>
            <person name="Lander E."/>
            <person name="Galagan J."/>
            <person name="Nusbaum C."/>
            <person name="Devon K."/>
            <person name="Ma L.-J."/>
            <person name="Jaffe D."/>
            <person name="Butler J."/>
            <person name="Alvarez P."/>
            <person name="Gnerre S."/>
            <person name="Grabherr M."/>
            <person name="Kleber M."/>
            <person name="Mauceli E."/>
            <person name="Brockman W."/>
            <person name="MacCallum I.A."/>
            <person name="Young S."/>
            <person name="LaButti K."/>
            <person name="DeCaprio D."/>
            <person name="Crawford M."/>
            <person name="Koehrsen M."/>
            <person name="Engels R."/>
            <person name="Montgomery P."/>
            <person name="Pearson M."/>
            <person name="Howarth C."/>
            <person name="Larson L."/>
            <person name="White J."/>
            <person name="O'Leary S."/>
            <person name="Kodira C."/>
            <person name="Zeng Q."/>
            <person name="Yandava C."/>
            <person name="Alvarado L."/>
            <person name="Kistler C."/>
            <person name="Shim W.-B."/>
            <person name="Kang S."/>
            <person name="Woloshuk C."/>
        </authorList>
    </citation>
    <scope>NUCLEOTIDE SEQUENCE</scope>
    <source>
        <strain evidence="4">4287</strain>
    </source>
</reference>
<dbReference type="GeneID" id="28961767"/>
<dbReference type="InterPro" id="IPR035979">
    <property type="entry name" value="RBD_domain_sf"/>
</dbReference>
<dbReference type="RefSeq" id="XP_018252195.1">
    <property type="nucleotide sequence ID" value="XM_018401409.1"/>
</dbReference>
<dbReference type="AlphaFoldDB" id="A0A0J9VU57"/>
<dbReference type="OrthoDB" id="439808at2759"/>
<reference evidence="4" key="2">
    <citation type="journal article" date="2010" name="Nature">
        <title>Comparative genomics reveals mobile pathogenicity chromosomes in Fusarium.</title>
        <authorList>
            <person name="Ma L.J."/>
            <person name="van der Does H.C."/>
            <person name="Borkovich K.A."/>
            <person name="Coleman J.J."/>
            <person name="Daboussi M.J."/>
            <person name="Di Pietro A."/>
            <person name="Dufresne M."/>
            <person name="Freitag M."/>
            <person name="Grabherr M."/>
            <person name="Henrissat B."/>
            <person name="Houterman P.M."/>
            <person name="Kang S."/>
            <person name="Shim W.B."/>
            <person name="Woloshuk C."/>
            <person name="Xie X."/>
            <person name="Xu J.R."/>
            <person name="Antoniw J."/>
            <person name="Baker S.E."/>
            <person name="Bluhm B.H."/>
            <person name="Breakspear A."/>
            <person name="Brown D.W."/>
            <person name="Butchko R.A."/>
            <person name="Chapman S."/>
            <person name="Coulson R."/>
            <person name="Coutinho P.M."/>
            <person name="Danchin E.G."/>
            <person name="Diener A."/>
            <person name="Gale L.R."/>
            <person name="Gardiner D.M."/>
            <person name="Goff S."/>
            <person name="Hammond-Kosack K.E."/>
            <person name="Hilburn K."/>
            <person name="Hua-Van A."/>
            <person name="Jonkers W."/>
            <person name="Kazan K."/>
            <person name="Kodira C.D."/>
            <person name="Koehrsen M."/>
            <person name="Kumar L."/>
            <person name="Lee Y.H."/>
            <person name="Li L."/>
            <person name="Manners J.M."/>
            <person name="Miranda-Saavedra D."/>
            <person name="Mukherjee M."/>
            <person name="Park G."/>
            <person name="Park J."/>
            <person name="Park S.Y."/>
            <person name="Proctor R.H."/>
            <person name="Regev A."/>
            <person name="Ruiz-Roldan M.C."/>
            <person name="Sain D."/>
            <person name="Sakthikumar S."/>
            <person name="Sykes S."/>
            <person name="Schwartz D.C."/>
            <person name="Turgeon B.G."/>
            <person name="Wapinski I."/>
            <person name="Yoder O."/>
            <person name="Young S."/>
            <person name="Zeng Q."/>
            <person name="Zhou S."/>
            <person name="Galagan J."/>
            <person name="Cuomo C.A."/>
            <person name="Kistler H.C."/>
            <person name="Rep M."/>
        </authorList>
    </citation>
    <scope>NUCLEOTIDE SEQUENCE [LARGE SCALE GENOMIC DNA]</scope>
    <source>
        <strain evidence="4">4287</strain>
    </source>
</reference>
<dbReference type="GO" id="GO:0005634">
    <property type="term" value="C:nucleus"/>
    <property type="evidence" value="ECO:0007669"/>
    <property type="project" value="TreeGrafter"/>
</dbReference>
<dbReference type="InterPro" id="IPR000504">
    <property type="entry name" value="RRM_dom"/>
</dbReference>